<keyword evidence="5 6" id="KW-0233">DNA recombination</keyword>
<dbReference type="NCBIfam" id="NF033543">
    <property type="entry name" value="transpos_IS256"/>
    <property type="match status" value="1"/>
</dbReference>
<accession>A0A7W6LUE3</accession>
<evidence type="ECO:0000313" key="8">
    <source>
        <dbReference type="Proteomes" id="UP000590524"/>
    </source>
</evidence>
<dbReference type="PANTHER" id="PTHR33217">
    <property type="entry name" value="TRANSPOSASE FOR INSERTION SEQUENCE ELEMENT IS1081"/>
    <property type="match status" value="1"/>
</dbReference>
<reference evidence="7 8" key="1">
    <citation type="submission" date="2020-08" db="EMBL/GenBank/DDBJ databases">
        <title>Genomic Encyclopedia of Type Strains, Phase IV (KMG-IV): sequencing the most valuable type-strain genomes for metagenomic binning, comparative biology and taxonomic classification.</title>
        <authorList>
            <person name="Goeker M."/>
        </authorList>
    </citation>
    <scope>NUCLEOTIDE SEQUENCE [LARGE SCALE GENOMIC DNA]</scope>
    <source>
        <strain evidence="7 8">DSM 19371</strain>
    </source>
</reference>
<proteinExistence type="inferred from homology"/>
<dbReference type="Proteomes" id="UP000590524">
    <property type="component" value="Unassembled WGS sequence"/>
</dbReference>
<dbReference type="GO" id="GO:0003677">
    <property type="term" value="F:DNA binding"/>
    <property type="evidence" value="ECO:0007669"/>
    <property type="project" value="UniProtKB-UniRule"/>
</dbReference>
<evidence type="ECO:0000256" key="2">
    <source>
        <dbReference type="ARBA" id="ARBA00010961"/>
    </source>
</evidence>
<comment type="function">
    <text evidence="1 6">Required for the transposition of the insertion element.</text>
</comment>
<evidence type="ECO:0000256" key="5">
    <source>
        <dbReference type="ARBA" id="ARBA00023172"/>
    </source>
</evidence>
<dbReference type="PANTHER" id="PTHR33217:SF5">
    <property type="entry name" value="MUTATOR FAMILY TRANSPOSASE"/>
    <property type="match status" value="1"/>
</dbReference>
<dbReference type="InterPro" id="IPR001207">
    <property type="entry name" value="Transposase_mutator"/>
</dbReference>
<evidence type="ECO:0000313" key="7">
    <source>
        <dbReference type="EMBL" id="MBB4149546.1"/>
    </source>
</evidence>
<gene>
    <name evidence="7" type="ORF">GGQ90_003338</name>
</gene>
<dbReference type="Pfam" id="PF00872">
    <property type="entry name" value="Transposase_mut"/>
    <property type="match status" value="1"/>
</dbReference>
<evidence type="ECO:0000256" key="6">
    <source>
        <dbReference type="RuleBase" id="RU365089"/>
    </source>
</evidence>
<dbReference type="EMBL" id="JACIEU010000013">
    <property type="protein sequence ID" value="MBB4149546.1"/>
    <property type="molecule type" value="Genomic_DNA"/>
</dbReference>
<dbReference type="GO" id="GO:0006313">
    <property type="term" value="P:DNA transposition"/>
    <property type="evidence" value="ECO:0007669"/>
    <property type="project" value="UniProtKB-UniRule"/>
</dbReference>
<comment type="similarity">
    <text evidence="2 6">Belongs to the transposase mutator family.</text>
</comment>
<keyword evidence="4 6" id="KW-0238">DNA-binding</keyword>
<dbReference type="GO" id="GO:0004803">
    <property type="term" value="F:transposase activity"/>
    <property type="evidence" value="ECO:0007669"/>
    <property type="project" value="UniProtKB-UniRule"/>
</dbReference>
<sequence length="250" mass="28370">MKKAFAERALNAEMDHHLGQEEQGTYSRNGYGRKTVTTDGGRIEIEVPRDRAGSFDPQLIAKYQRRFPGFDDKIISMYARGMSTREITGHLRELYGIEASPDLISTITDAVLEEVTAWQQRPLDSAYPLVFFDAIRVKIRDEGMVRNKAIHIALGVMADGTKVVLGLWLEQNEGAKFWLRVMNELRNRGVEDITGRRRWPEGLPRRHHRRLPRSDGPNLYCPSAAQLDGFRGVERSQGARNGLEGHLSGR</sequence>
<evidence type="ECO:0000256" key="4">
    <source>
        <dbReference type="ARBA" id="ARBA00023125"/>
    </source>
</evidence>
<keyword evidence="6" id="KW-0814">Transposable element</keyword>
<name>A0A7W6LUE3_9SPHN</name>
<evidence type="ECO:0000256" key="1">
    <source>
        <dbReference type="ARBA" id="ARBA00002190"/>
    </source>
</evidence>
<evidence type="ECO:0000256" key="3">
    <source>
        <dbReference type="ARBA" id="ARBA00022578"/>
    </source>
</evidence>
<protein>
    <recommendedName>
        <fullName evidence="6">Mutator family transposase</fullName>
    </recommendedName>
</protein>
<comment type="caution">
    <text evidence="7">The sequence shown here is derived from an EMBL/GenBank/DDBJ whole genome shotgun (WGS) entry which is preliminary data.</text>
</comment>
<keyword evidence="8" id="KW-1185">Reference proteome</keyword>
<dbReference type="AlphaFoldDB" id="A0A7W6LUE3"/>
<organism evidence="7 8">
    <name type="scientific">Sphingobium scionense</name>
    <dbReference type="NCBI Taxonomy" id="1404341"/>
    <lineage>
        <taxon>Bacteria</taxon>
        <taxon>Pseudomonadati</taxon>
        <taxon>Pseudomonadota</taxon>
        <taxon>Alphaproteobacteria</taxon>
        <taxon>Sphingomonadales</taxon>
        <taxon>Sphingomonadaceae</taxon>
        <taxon>Sphingobium</taxon>
    </lineage>
</organism>
<keyword evidence="3 6" id="KW-0815">Transposition</keyword>